<keyword evidence="2" id="KW-1185">Reference proteome</keyword>
<dbReference type="Proteomes" id="UP001054902">
    <property type="component" value="Unassembled WGS sequence"/>
</dbReference>
<dbReference type="EMBL" id="BLLK01000074">
    <property type="protein sequence ID" value="GFH61630.1"/>
    <property type="molecule type" value="Genomic_DNA"/>
</dbReference>
<dbReference type="AlphaFoldDB" id="A0AAD3DEP9"/>
<name>A0AAD3DEP9_9STRA</name>
<sequence length="338" mass="40517">MSSDDNSLQLESLLSPLSNISEEQEEDIVLASALYKEDNTKDDHAQYDHFESYQMKNEKNDNLCYSPVNDYAIYSPSIKNIKANNENTYHSQQEYMNLNHKPVISWPSSAPPQNDCNTKENFKKQRNNKRKEYLATTQKFPYKQLLTQDHEEHKSAITPSKLWQNNEYDDEDDKDRVKILEKLFIPQWQLEFMKEFYIQGSSCESSDKYLHHMEPYVEWKDKWLGKQELQSSQEERKDDSSMEEVYTTRRVDPNQQCWDNNDEYYSSYDCSVRRPWETQSRVELVVPTDVFTKEAKKLMMCMDNTDISRRKVISYEEKMKFDRKRKLHSWYGCFTRDL</sequence>
<organism evidence="1 2">
    <name type="scientific">Chaetoceros tenuissimus</name>
    <dbReference type="NCBI Taxonomy" id="426638"/>
    <lineage>
        <taxon>Eukaryota</taxon>
        <taxon>Sar</taxon>
        <taxon>Stramenopiles</taxon>
        <taxon>Ochrophyta</taxon>
        <taxon>Bacillariophyta</taxon>
        <taxon>Coscinodiscophyceae</taxon>
        <taxon>Chaetocerotophycidae</taxon>
        <taxon>Chaetocerotales</taxon>
        <taxon>Chaetocerotaceae</taxon>
        <taxon>Chaetoceros</taxon>
    </lineage>
</organism>
<reference evidence="1 2" key="1">
    <citation type="journal article" date="2021" name="Sci. Rep.">
        <title>The genome of the diatom Chaetoceros tenuissimus carries an ancient integrated fragment of an extant virus.</title>
        <authorList>
            <person name="Hongo Y."/>
            <person name="Kimura K."/>
            <person name="Takaki Y."/>
            <person name="Yoshida Y."/>
            <person name="Baba S."/>
            <person name="Kobayashi G."/>
            <person name="Nagasaki K."/>
            <person name="Hano T."/>
            <person name="Tomaru Y."/>
        </authorList>
    </citation>
    <scope>NUCLEOTIDE SEQUENCE [LARGE SCALE GENOMIC DNA]</scope>
    <source>
        <strain evidence="1 2">NIES-3715</strain>
    </source>
</reference>
<evidence type="ECO:0000313" key="2">
    <source>
        <dbReference type="Proteomes" id="UP001054902"/>
    </source>
</evidence>
<comment type="caution">
    <text evidence="1">The sequence shown here is derived from an EMBL/GenBank/DDBJ whole genome shotgun (WGS) entry which is preliminary data.</text>
</comment>
<proteinExistence type="predicted"/>
<accession>A0AAD3DEP9</accession>
<gene>
    <name evidence="1" type="ORF">CTEN210_18106</name>
</gene>
<protein>
    <submittedName>
        <fullName evidence="1">Uncharacterized protein</fullName>
    </submittedName>
</protein>
<evidence type="ECO:0000313" key="1">
    <source>
        <dbReference type="EMBL" id="GFH61630.1"/>
    </source>
</evidence>